<dbReference type="EC" id="3.1.1.31" evidence="4 6"/>
<keyword evidence="5 6" id="KW-0378">Hydrolase</keyword>
<dbReference type="PANTHER" id="PTHR11054">
    <property type="entry name" value="6-PHOSPHOGLUCONOLACTONASE"/>
    <property type="match status" value="1"/>
</dbReference>
<dbReference type="FunFam" id="3.40.50.1360:FF:000005">
    <property type="entry name" value="6-phosphogluconolactonase"/>
    <property type="match status" value="1"/>
</dbReference>
<dbReference type="Gene3D" id="3.40.50.1360">
    <property type="match status" value="1"/>
</dbReference>
<accession>A0A067N6W3</accession>
<protein>
    <recommendedName>
        <fullName evidence="4 6">6-phosphogluconolactonase</fullName>
        <shortName evidence="6">6PGL</shortName>
        <ecNumber evidence="4 6">3.1.1.31</ecNumber>
    </recommendedName>
</protein>
<comment type="pathway">
    <text evidence="2 6">Carbohydrate degradation; pentose phosphate pathway; D-ribulose 5-phosphate from D-glucose 6-phosphate (oxidative stage): step 2/3.</text>
</comment>
<gene>
    <name evidence="8" type="ORF">BOTBODRAFT_27255</name>
</gene>
<evidence type="ECO:0000256" key="3">
    <source>
        <dbReference type="ARBA" id="ARBA00010662"/>
    </source>
</evidence>
<dbReference type="InterPro" id="IPR006148">
    <property type="entry name" value="Glc/Gal-6P_isomerase"/>
</dbReference>
<dbReference type="CDD" id="cd01400">
    <property type="entry name" value="6PGL"/>
    <property type="match status" value="1"/>
</dbReference>
<dbReference type="GO" id="GO:0005975">
    <property type="term" value="P:carbohydrate metabolic process"/>
    <property type="evidence" value="ECO:0007669"/>
    <property type="project" value="UniProtKB-UniRule"/>
</dbReference>
<dbReference type="SUPFAM" id="SSF100950">
    <property type="entry name" value="NagB/RpiA/CoA transferase-like"/>
    <property type="match status" value="1"/>
</dbReference>
<reference evidence="9" key="1">
    <citation type="journal article" date="2014" name="Proc. Natl. Acad. Sci. U.S.A.">
        <title>Extensive sampling of basidiomycete genomes demonstrates inadequacy of the white-rot/brown-rot paradigm for wood decay fungi.</title>
        <authorList>
            <person name="Riley R."/>
            <person name="Salamov A.A."/>
            <person name="Brown D.W."/>
            <person name="Nagy L.G."/>
            <person name="Floudas D."/>
            <person name="Held B.W."/>
            <person name="Levasseur A."/>
            <person name="Lombard V."/>
            <person name="Morin E."/>
            <person name="Otillar R."/>
            <person name="Lindquist E.A."/>
            <person name="Sun H."/>
            <person name="LaButti K.M."/>
            <person name="Schmutz J."/>
            <person name="Jabbour D."/>
            <person name="Luo H."/>
            <person name="Baker S.E."/>
            <person name="Pisabarro A.G."/>
            <person name="Walton J.D."/>
            <person name="Blanchette R.A."/>
            <person name="Henrissat B."/>
            <person name="Martin F."/>
            <person name="Cullen D."/>
            <person name="Hibbett D.S."/>
            <person name="Grigoriev I.V."/>
        </authorList>
    </citation>
    <scope>NUCLEOTIDE SEQUENCE [LARGE SCALE GENOMIC DNA]</scope>
    <source>
        <strain evidence="9">FD-172 SS1</strain>
    </source>
</reference>
<dbReference type="NCBIfam" id="TIGR01198">
    <property type="entry name" value="pgl"/>
    <property type="match status" value="1"/>
</dbReference>
<dbReference type="GO" id="GO:0017057">
    <property type="term" value="F:6-phosphogluconolactonase activity"/>
    <property type="evidence" value="ECO:0007669"/>
    <property type="project" value="UniProtKB-UniRule"/>
</dbReference>
<dbReference type="Proteomes" id="UP000027195">
    <property type="component" value="Unassembled WGS sequence"/>
</dbReference>
<evidence type="ECO:0000313" key="9">
    <source>
        <dbReference type="Proteomes" id="UP000027195"/>
    </source>
</evidence>
<comment type="function">
    <text evidence="6">Hydrolysis of 6-phosphogluconolactone to 6-phosphogluconate.</text>
</comment>
<dbReference type="STRING" id="930990.A0A067N6W3"/>
<dbReference type="AlphaFoldDB" id="A0A067N6W3"/>
<evidence type="ECO:0000256" key="1">
    <source>
        <dbReference type="ARBA" id="ARBA00000832"/>
    </source>
</evidence>
<dbReference type="InterPro" id="IPR005900">
    <property type="entry name" value="6-phosphogluconolactonase_DevB"/>
</dbReference>
<evidence type="ECO:0000313" key="8">
    <source>
        <dbReference type="EMBL" id="KDQ19832.1"/>
    </source>
</evidence>
<evidence type="ECO:0000256" key="4">
    <source>
        <dbReference type="ARBA" id="ARBA00013198"/>
    </source>
</evidence>
<dbReference type="EMBL" id="KL198018">
    <property type="protein sequence ID" value="KDQ19832.1"/>
    <property type="molecule type" value="Genomic_DNA"/>
</dbReference>
<evidence type="ECO:0000259" key="7">
    <source>
        <dbReference type="Pfam" id="PF01182"/>
    </source>
</evidence>
<dbReference type="HOGENOM" id="CLU_053947_0_1_1"/>
<dbReference type="FunCoup" id="A0A067N6W3">
    <property type="interactions" value="452"/>
</dbReference>
<dbReference type="PANTHER" id="PTHR11054:SF0">
    <property type="entry name" value="6-PHOSPHOGLUCONOLACTONASE"/>
    <property type="match status" value="1"/>
</dbReference>
<name>A0A067N6W3_BOTB1</name>
<comment type="catalytic activity">
    <reaction evidence="1 6">
        <text>6-phospho-D-glucono-1,5-lactone + H2O = 6-phospho-D-gluconate + H(+)</text>
        <dbReference type="Rhea" id="RHEA:12556"/>
        <dbReference type="ChEBI" id="CHEBI:15377"/>
        <dbReference type="ChEBI" id="CHEBI:15378"/>
        <dbReference type="ChEBI" id="CHEBI:57955"/>
        <dbReference type="ChEBI" id="CHEBI:58759"/>
        <dbReference type="EC" id="3.1.1.31"/>
    </reaction>
</comment>
<organism evidence="8 9">
    <name type="scientific">Botryobasidium botryosum (strain FD-172 SS1)</name>
    <dbReference type="NCBI Taxonomy" id="930990"/>
    <lineage>
        <taxon>Eukaryota</taxon>
        <taxon>Fungi</taxon>
        <taxon>Dikarya</taxon>
        <taxon>Basidiomycota</taxon>
        <taxon>Agaricomycotina</taxon>
        <taxon>Agaricomycetes</taxon>
        <taxon>Cantharellales</taxon>
        <taxon>Botryobasidiaceae</taxon>
        <taxon>Botryobasidium</taxon>
    </lineage>
</organism>
<dbReference type="GO" id="GO:0006098">
    <property type="term" value="P:pentose-phosphate shunt"/>
    <property type="evidence" value="ECO:0007669"/>
    <property type="project" value="UniProtKB-UniPathway"/>
</dbReference>
<sequence length="275" mass="30764">MPLIDHTPAPPVFYSFPESTTLCNVLTKFIAQTARETIEKKGKFTLAISGGSLPKNLSLLIERKDIEWDRWHVFYVDERVVPFDHAESNHALCQTELWSKVPIPAANIHTINEELLTAEPVDLEELADEYQSQLIEHFVSKDAARFPVFDLILLGMGPDGHTASLFPGSAQLDVDETCWVAYIEESPKPPPKRITLTLPVINHAARVAFVATGEGKQESLAITLDQPEKRYPGSRVRPARPGVVYWFVDDAASALVKYPRSDHSDPQSDKPELKL</sequence>
<keyword evidence="9" id="KW-1185">Reference proteome</keyword>
<dbReference type="InParanoid" id="A0A067N6W3"/>
<dbReference type="UniPathway" id="UPA00115">
    <property type="reaction ID" value="UER00409"/>
</dbReference>
<dbReference type="InterPro" id="IPR039104">
    <property type="entry name" value="6PGL"/>
</dbReference>
<proteinExistence type="inferred from homology"/>
<evidence type="ECO:0000256" key="5">
    <source>
        <dbReference type="ARBA" id="ARBA00022801"/>
    </source>
</evidence>
<dbReference type="OrthoDB" id="432544at2759"/>
<dbReference type="Pfam" id="PF01182">
    <property type="entry name" value="Glucosamine_iso"/>
    <property type="match status" value="1"/>
</dbReference>
<comment type="similarity">
    <text evidence="3 6">Belongs to the glucosamine/galactosamine-6-phosphate isomerase family. 6-phosphogluconolactonase subfamily.</text>
</comment>
<evidence type="ECO:0000256" key="6">
    <source>
        <dbReference type="RuleBase" id="RU365095"/>
    </source>
</evidence>
<feature type="domain" description="Glucosamine/galactosamine-6-phosphate isomerase" evidence="7">
    <location>
        <begin position="19"/>
        <end position="246"/>
    </location>
</feature>
<dbReference type="InterPro" id="IPR037171">
    <property type="entry name" value="NagB/RpiA_transferase-like"/>
</dbReference>
<evidence type="ECO:0000256" key="2">
    <source>
        <dbReference type="ARBA" id="ARBA00004961"/>
    </source>
</evidence>